<evidence type="ECO:0000256" key="4">
    <source>
        <dbReference type="ARBA" id="ARBA00022729"/>
    </source>
</evidence>
<keyword evidence="4" id="KW-0732">Signal</keyword>
<dbReference type="InterPro" id="IPR010720">
    <property type="entry name" value="Alpha-L-AF_C"/>
</dbReference>
<dbReference type="Pfam" id="PF22848">
    <property type="entry name" value="ASD1_dom"/>
    <property type="match status" value="1"/>
</dbReference>
<name>A0A5B8VSE3_9BACT</name>
<evidence type="ECO:0000256" key="6">
    <source>
        <dbReference type="ARBA" id="ARBA00023180"/>
    </source>
</evidence>
<dbReference type="OrthoDB" id="9758333at2"/>
<dbReference type="Gene3D" id="3.20.20.80">
    <property type="entry name" value="Glycosidases"/>
    <property type="match status" value="1"/>
</dbReference>
<dbReference type="GO" id="GO:0046556">
    <property type="term" value="F:alpha-L-arabinofuranosidase activity"/>
    <property type="evidence" value="ECO:0007669"/>
    <property type="project" value="UniProtKB-EC"/>
</dbReference>
<evidence type="ECO:0000256" key="5">
    <source>
        <dbReference type="ARBA" id="ARBA00022801"/>
    </source>
</evidence>
<dbReference type="Proteomes" id="UP000321291">
    <property type="component" value="Chromosome"/>
</dbReference>
<organism evidence="8 9">
    <name type="scientific">Arachidicoccus ginsenosidivorans</name>
    <dbReference type="NCBI Taxonomy" id="496057"/>
    <lineage>
        <taxon>Bacteria</taxon>
        <taxon>Pseudomonadati</taxon>
        <taxon>Bacteroidota</taxon>
        <taxon>Chitinophagia</taxon>
        <taxon>Chitinophagales</taxon>
        <taxon>Chitinophagaceae</taxon>
        <taxon>Arachidicoccus</taxon>
    </lineage>
</organism>
<evidence type="ECO:0000313" key="8">
    <source>
        <dbReference type="EMBL" id="QEC73495.1"/>
    </source>
</evidence>
<dbReference type="InterPro" id="IPR017853">
    <property type="entry name" value="GH"/>
</dbReference>
<dbReference type="Gene3D" id="2.60.40.1180">
    <property type="entry name" value="Golgi alpha-mannosidase II"/>
    <property type="match status" value="1"/>
</dbReference>
<dbReference type="InterPro" id="IPR013780">
    <property type="entry name" value="Glyco_hydro_b"/>
</dbReference>
<evidence type="ECO:0000256" key="3">
    <source>
        <dbReference type="ARBA" id="ARBA00012670"/>
    </source>
</evidence>
<gene>
    <name evidence="8" type="ORF">FSB73_19360</name>
</gene>
<dbReference type="EMBL" id="CP042434">
    <property type="protein sequence ID" value="QEC73495.1"/>
    <property type="molecule type" value="Genomic_DNA"/>
</dbReference>
<dbReference type="KEGG" id="agi:FSB73_19360"/>
<keyword evidence="6" id="KW-0325">Glycoprotein</keyword>
<dbReference type="SMART" id="SM00813">
    <property type="entry name" value="Alpha-L-AF_C"/>
    <property type="match status" value="1"/>
</dbReference>
<evidence type="ECO:0000256" key="2">
    <source>
        <dbReference type="ARBA" id="ARBA00007186"/>
    </source>
</evidence>
<comment type="catalytic activity">
    <reaction evidence="1">
        <text>Hydrolysis of terminal non-reducing alpha-L-arabinofuranoside residues in alpha-L-arabinosides.</text>
        <dbReference type="EC" id="3.2.1.55"/>
    </reaction>
</comment>
<feature type="domain" description="Alpha-L-arabinofuranosidase C-terminal" evidence="7">
    <location>
        <begin position="197"/>
        <end position="385"/>
    </location>
</feature>
<dbReference type="InterPro" id="IPR051563">
    <property type="entry name" value="Glycosyl_Hydrolase_51"/>
</dbReference>
<dbReference type="AlphaFoldDB" id="A0A5B8VSE3"/>
<dbReference type="GO" id="GO:0046373">
    <property type="term" value="P:L-arabinose metabolic process"/>
    <property type="evidence" value="ECO:0007669"/>
    <property type="project" value="InterPro"/>
</dbReference>
<reference evidence="8 9" key="1">
    <citation type="journal article" date="2017" name="Int. J. Syst. Evol. Microbiol.">
        <title>Arachidicoccus ginsenosidivorans sp. nov., with ginsenoside-converting activity isolated from ginseng cultivating soil.</title>
        <authorList>
            <person name="Siddiqi M.Z."/>
            <person name="Aslam Z."/>
            <person name="Im W.T."/>
        </authorList>
    </citation>
    <scope>NUCLEOTIDE SEQUENCE [LARGE SCALE GENOMIC DNA]</scope>
    <source>
        <strain evidence="8 9">Gsoil 809</strain>
    </source>
</reference>
<comment type="similarity">
    <text evidence="2">Belongs to the glycosyl hydrolase 51 family.</text>
</comment>
<dbReference type="PANTHER" id="PTHR31776:SF0">
    <property type="entry name" value="ALPHA-L-ARABINOFURANOSIDASE 1"/>
    <property type="match status" value="1"/>
</dbReference>
<protein>
    <recommendedName>
        <fullName evidence="3">non-reducing end alpha-L-arabinofuranosidase</fullName>
        <ecNumber evidence="3">3.2.1.55</ecNumber>
    </recommendedName>
</protein>
<accession>A0A5B8VSE3</accession>
<evidence type="ECO:0000256" key="1">
    <source>
        <dbReference type="ARBA" id="ARBA00001462"/>
    </source>
</evidence>
<dbReference type="InterPro" id="IPR055235">
    <property type="entry name" value="ASD1_cat"/>
</dbReference>
<keyword evidence="5" id="KW-0378">Hydrolase</keyword>
<sequence>MAERTTIANRWQTEFKAPRNAPDYYQSYGLGFYEYFLLAEDLHAAPLPILNCGMACQYNSGEVAADLEPYIQDALDLIEFANGDTSTPYGHLRAKMGHPKPFHLKYLGIGNEQWESQYFDRYKIFESRLKLAHPEIQLVSGSGPYNSGKWFDDAWSTLRKLHPSLIDEHYYAPPEWFLDQAGRYDDYDRKGPKVFAGEYAAHGKSGKAPESANSFYSALTEAAFMTGLERNADVVRMSSYAPLLANVNAWQWRPDLIWFDNLHSIATPNYYVQQIFSLSKGTEVLATTSAKAPLKGQDSLYASTTLDSTTGKIYIKLVNVSNSSRALTFRIKGLTTHSKSSSILGKWTLFTADSPQAYNSLQQPGLVRPVYLNFGQSNLMKRKQSQKDKNKPEQFLGYPLPLINNIGDDLQLKVTTPAGAVSVFELSLNPQKAIHRHINNTRQRHN</sequence>
<evidence type="ECO:0000259" key="7">
    <source>
        <dbReference type="SMART" id="SM00813"/>
    </source>
</evidence>
<proteinExistence type="inferred from homology"/>
<dbReference type="SUPFAM" id="SSF51445">
    <property type="entry name" value="(Trans)glycosidases"/>
    <property type="match status" value="1"/>
</dbReference>
<dbReference type="EC" id="3.2.1.55" evidence="3"/>
<dbReference type="PANTHER" id="PTHR31776">
    <property type="entry name" value="ALPHA-L-ARABINOFURANOSIDASE 1"/>
    <property type="match status" value="1"/>
</dbReference>
<evidence type="ECO:0000313" key="9">
    <source>
        <dbReference type="Proteomes" id="UP000321291"/>
    </source>
</evidence>
<dbReference type="Pfam" id="PF06964">
    <property type="entry name" value="Alpha-L-AF_C"/>
    <property type="match status" value="1"/>
</dbReference>
<keyword evidence="9" id="KW-1185">Reference proteome</keyword>